<dbReference type="PROSITE" id="PS51257">
    <property type="entry name" value="PROKAR_LIPOPROTEIN"/>
    <property type="match status" value="1"/>
</dbReference>
<dbReference type="Pfam" id="PF14022">
    <property type="entry name" value="DUF4238"/>
    <property type="match status" value="1"/>
</dbReference>
<dbReference type="OrthoDB" id="2801371at2759"/>
<proteinExistence type="predicted"/>
<protein>
    <recommendedName>
        <fullName evidence="3">DUF4238 domain-containing protein</fullName>
    </recommendedName>
</protein>
<dbReference type="EMBL" id="BFAD01000007">
    <property type="protein sequence ID" value="GBE85119.1"/>
    <property type="molecule type" value="Genomic_DNA"/>
</dbReference>
<dbReference type="RefSeq" id="XP_027616032.1">
    <property type="nucleotide sequence ID" value="XM_027760231.1"/>
</dbReference>
<dbReference type="InParanoid" id="A0A401GSH6"/>
<reference evidence="1 2" key="1">
    <citation type="journal article" date="2018" name="Sci. Rep.">
        <title>Genome sequence of the cauliflower mushroom Sparassis crispa (Hanabiratake) and its association with beneficial usage.</title>
        <authorList>
            <person name="Kiyama R."/>
            <person name="Furutani Y."/>
            <person name="Kawaguchi K."/>
            <person name="Nakanishi T."/>
        </authorList>
    </citation>
    <scope>NUCLEOTIDE SEQUENCE [LARGE SCALE GENOMIC DNA]</scope>
</reference>
<accession>A0A401GSH6</accession>
<evidence type="ECO:0000313" key="2">
    <source>
        <dbReference type="Proteomes" id="UP000287166"/>
    </source>
</evidence>
<evidence type="ECO:0000313" key="1">
    <source>
        <dbReference type="EMBL" id="GBE85119.1"/>
    </source>
</evidence>
<evidence type="ECO:0008006" key="3">
    <source>
        <dbReference type="Google" id="ProtNLM"/>
    </source>
</evidence>
<dbReference type="GeneID" id="38782036"/>
<keyword evidence="2" id="KW-1185">Reference proteome</keyword>
<gene>
    <name evidence="1" type="ORF">SCP_0703050</name>
</gene>
<sequence>MRRSNLFVVSLRSVCAHSTVSSCGARHRKKVALSAGLRRFNTEREATEIDMALHPSTPPHPNDQYHHYIPRFILRNYKIETAGLQTDDRRHKPKDYKNCPVVNDDILFYSLTDTSLDKRPISSVYGEINLYKDVTNPANVQHIERKLSVLEGHAARIVGTILAGMNQGRFRIGRPDLNILRKYLFVMGYRRDQRVVDSFREDLPQNAPLVKWIRKFKRIHNLQSAPDVWLHVLNYYLDTSHEQIIRDAEPMKKTVSTFVSGNVEIDPDDSHFPAQEYISLAQGYFLCIWEAAIGDEFIVSSNSFSHRKGADHCLYPISPRAIAILSSQVFRPEISLMGSIGLDPGCPFGDIPHKSPVPTYADGGPSEMTPEAKRRYLEEAVNKTDDMFDFETTRLTVSQTQAVNALMLEHVPDTGSLTFTSKESMLRTLHRYRAHATSTAWAKHEPLLKELCMWESSFTMGLKGEADIGTAVEVDFETLVRTTINDIVSGAADRESRSHYDAVHGLFTLIKGRSKSAIPFAALYHREKFVLQQTFAFLLDPLTKPTEAQAQLVDSLSHADSDRFFAVMFRLMPPSMGIGDASRKLRQEVVLLGFCEWLMKERPDVFDGLIGFNMRGMSIRK</sequence>
<dbReference type="Proteomes" id="UP000287166">
    <property type="component" value="Unassembled WGS sequence"/>
</dbReference>
<organism evidence="1 2">
    <name type="scientific">Sparassis crispa</name>
    <dbReference type="NCBI Taxonomy" id="139825"/>
    <lineage>
        <taxon>Eukaryota</taxon>
        <taxon>Fungi</taxon>
        <taxon>Dikarya</taxon>
        <taxon>Basidiomycota</taxon>
        <taxon>Agaricomycotina</taxon>
        <taxon>Agaricomycetes</taxon>
        <taxon>Polyporales</taxon>
        <taxon>Sparassidaceae</taxon>
        <taxon>Sparassis</taxon>
    </lineage>
</organism>
<dbReference type="InterPro" id="IPR025332">
    <property type="entry name" value="DUF4238"/>
</dbReference>
<name>A0A401GSH6_9APHY</name>
<comment type="caution">
    <text evidence="1">The sequence shown here is derived from an EMBL/GenBank/DDBJ whole genome shotgun (WGS) entry which is preliminary data.</text>
</comment>
<dbReference type="AlphaFoldDB" id="A0A401GSH6"/>